<keyword evidence="11" id="KW-1185">Reference proteome</keyword>
<keyword evidence="5" id="KW-0687">Ribonucleoprotein</keyword>
<dbReference type="PANTHER" id="PTHR11205">
    <property type="entry name" value="RIBOSOMAL PROTEIN S7"/>
    <property type="match status" value="1"/>
</dbReference>
<dbReference type="SUPFAM" id="SSF47973">
    <property type="entry name" value="Ribosomal protein S7"/>
    <property type="match status" value="1"/>
</dbReference>
<reference evidence="10" key="1">
    <citation type="journal article" date="2023" name="Mol. Phylogenet. Evol.">
        <title>Genome-scale phylogeny and comparative genomics of the fungal order Sordariales.</title>
        <authorList>
            <person name="Hensen N."/>
            <person name="Bonometti L."/>
            <person name="Westerberg I."/>
            <person name="Brannstrom I.O."/>
            <person name="Guillou S."/>
            <person name="Cros-Aarteil S."/>
            <person name="Calhoun S."/>
            <person name="Haridas S."/>
            <person name="Kuo A."/>
            <person name="Mondo S."/>
            <person name="Pangilinan J."/>
            <person name="Riley R."/>
            <person name="LaButti K."/>
            <person name="Andreopoulos B."/>
            <person name="Lipzen A."/>
            <person name="Chen C."/>
            <person name="Yan M."/>
            <person name="Daum C."/>
            <person name="Ng V."/>
            <person name="Clum A."/>
            <person name="Steindorff A."/>
            <person name="Ohm R.A."/>
            <person name="Martin F."/>
            <person name="Silar P."/>
            <person name="Natvig D.O."/>
            <person name="Lalanne C."/>
            <person name="Gautier V."/>
            <person name="Ament-Velasquez S.L."/>
            <person name="Kruys A."/>
            <person name="Hutchinson M.I."/>
            <person name="Powell A.J."/>
            <person name="Barry K."/>
            <person name="Miller A.N."/>
            <person name="Grigoriev I.V."/>
            <person name="Debuchy R."/>
            <person name="Gladieux P."/>
            <person name="Hiltunen Thoren M."/>
            <person name="Johannesson H."/>
        </authorList>
    </citation>
    <scope>NUCLEOTIDE SEQUENCE</scope>
    <source>
        <strain evidence="10">CBS 118394</strain>
    </source>
</reference>
<protein>
    <recommendedName>
        <fullName evidence="7">Small ribosomal subunit protein uS7m</fullName>
    </recommendedName>
</protein>
<dbReference type="GO" id="GO:0005739">
    <property type="term" value="C:mitochondrion"/>
    <property type="evidence" value="ECO:0007669"/>
    <property type="project" value="UniProtKB-SubCell"/>
</dbReference>
<comment type="subcellular location">
    <subcellularLocation>
        <location evidence="1">Mitochondrion</location>
    </subcellularLocation>
</comment>
<evidence type="ECO:0000256" key="2">
    <source>
        <dbReference type="ARBA" id="ARBA00007151"/>
    </source>
</evidence>
<dbReference type="Pfam" id="PF00177">
    <property type="entry name" value="Ribosomal_S7"/>
    <property type="match status" value="1"/>
</dbReference>
<dbReference type="AlphaFoldDB" id="A0AAE0I0L3"/>
<dbReference type="EMBL" id="JAUEDM010000005">
    <property type="protein sequence ID" value="KAK3316374.1"/>
    <property type="molecule type" value="Genomic_DNA"/>
</dbReference>
<feature type="domain" description="Small ribosomal subunit protein uS7" evidence="9">
    <location>
        <begin position="139"/>
        <end position="298"/>
    </location>
</feature>
<dbReference type="Gene3D" id="1.10.455.10">
    <property type="entry name" value="Ribosomal protein S7 domain"/>
    <property type="match status" value="1"/>
</dbReference>
<evidence type="ECO:0000256" key="6">
    <source>
        <dbReference type="ARBA" id="ARBA00037226"/>
    </source>
</evidence>
<evidence type="ECO:0000259" key="9">
    <source>
        <dbReference type="Pfam" id="PF00177"/>
    </source>
</evidence>
<dbReference type="InterPro" id="IPR000235">
    <property type="entry name" value="Ribosomal_uS7"/>
</dbReference>
<name>A0AAE0I0L3_9PEZI</name>
<keyword evidence="4" id="KW-0496">Mitochondrion</keyword>
<dbReference type="InterPro" id="IPR023798">
    <property type="entry name" value="Ribosomal_uS7_dom"/>
</dbReference>
<dbReference type="GO" id="GO:0005840">
    <property type="term" value="C:ribosome"/>
    <property type="evidence" value="ECO:0007669"/>
    <property type="project" value="UniProtKB-KW"/>
</dbReference>
<feature type="region of interest" description="Disordered" evidence="8">
    <location>
        <begin position="61"/>
        <end position="96"/>
    </location>
</feature>
<evidence type="ECO:0000313" key="10">
    <source>
        <dbReference type="EMBL" id="KAK3316374.1"/>
    </source>
</evidence>
<dbReference type="FunFam" id="1.10.455.10:FF:000006">
    <property type="entry name" value="37S ribosomal protein S7, mitochondrial"/>
    <property type="match status" value="1"/>
</dbReference>
<evidence type="ECO:0000313" key="11">
    <source>
        <dbReference type="Proteomes" id="UP001283341"/>
    </source>
</evidence>
<dbReference type="Proteomes" id="UP001283341">
    <property type="component" value="Unassembled WGS sequence"/>
</dbReference>
<accession>A0AAE0I0L3</accession>
<proteinExistence type="inferred from homology"/>
<feature type="compositionally biased region" description="Acidic residues" evidence="8">
    <location>
        <begin position="71"/>
        <end position="90"/>
    </location>
</feature>
<comment type="similarity">
    <text evidence="2">Belongs to the universal ribosomal protein uS7 family.</text>
</comment>
<organism evidence="10 11">
    <name type="scientific">Apodospora peruviana</name>
    <dbReference type="NCBI Taxonomy" id="516989"/>
    <lineage>
        <taxon>Eukaryota</taxon>
        <taxon>Fungi</taxon>
        <taxon>Dikarya</taxon>
        <taxon>Ascomycota</taxon>
        <taxon>Pezizomycotina</taxon>
        <taxon>Sordariomycetes</taxon>
        <taxon>Sordariomycetidae</taxon>
        <taxon>Sordariales</taxon>
        <taxon>Lasiosphaeriaceae</taxon>
        <taxon>Apodospora</taxon>
    </lineage>
</organism>
<evidence type="ECO:0000256" key="8">
    <source>
        <dbReference type="SAM" id="MobiDB-lite"/>
    </source>
</evidence>
<dbReference type="InterPro" id="IPR036823">
    <property type="entry name" value="Ribosomal_uS7_dom_sf"/>
</dbReference>
<comment type="function">
    <text evidence="6">Component of the mitochondrial ribosome (mitoribosome), a dedicated translation machinery responsible for the synthesis of mitochondrial genome-encoded proteins, including at least some of the essential transmembrane subunits of the mitochondrial respiratory chain. The mitoribosomes are attached to the mitochondrial inner membrane and translation products are cotranslationally integrated into the membrane.</text>
</comment>
<keyword evidence="3 10" id="KW-0689">Ribosomal protein</keyword>
<evidence type="ECO:0000256" key="4">
    <source>
        <dbReference type="ARBA" id="ARBA00023128"/>
    </source>
</evidence>
<reference evidence="10" key="2">
    <citation type="submission" date="2023-06" db="EMBL/GenBank/DDBJ databases">
        <authorList>
            <consortium name="Lawrence Berkeley National Laboratory"/>
            <person name="Haridas S."/>
            <person name="Hensen N."/>
            <person name="Bonometti L."/>
            <person name="Westerberg I."/>
            <person name="Brannstrom I.O."/>
            <person name="Guillou S."/>
            <person name="Cros-Aarteil S."/>
            <person name="Calhoun S."/>
            <person name="Kuo A."/>
            <person name="Mondo S."/>
            <person name="Pangilinan J."/>
            <person name="Riley R."/>
            <person name="Labutti K."/>
            <person name="Andreopoulos B."/>
            <person name="Lipzen A."/>
            <person name="Chen C."/>
            <person name="Yanf M."/>
            <person name="Daum C."/>
            <person name="Ng V."/>
            <person name="Clum A."/>
            <person name="Steindorff A."/>
            <person name="Ohm R."/>
            <person name="Martin F."/>
            <person name="Silar P."/>
            <person name="Natvig D."/>
            <person name="Lalanne C."/>
            <person name="Gautier V."/>
            <person name="Ament-Velasquez S.L."/>
            <person name="Kruys A."/>
            <person name="Hutchinson M.I."/>
            <person name="Powell A.J."/>
            <person name="Barry K."/>
            <person name="Miller A.N."/>
            <person name="Grigoriev I.V."/>
            <person name="Debuchy R."/>
            <person name="Gladieux P."/>
            <person name="Thoren M.H."/>
            <person name="Johannesson H."/>
        </authorList>
    </citation>
    <scope>NUCLEOTIDE SEQUENCE</scope>
    <source>
        <strain evidence="10">CBS 118394</strain>
    </source>
</reference>
<sequence>MPPRLNVWSTCRALSIRSTQPVNQLAQPTIAARARCFSDRSIRTPSDKSSNQFKKLMAQKLKARAARAEAENPEQPEQPEQEEQIEEAAVEPEKEKNKEALRILQQVAYGINPADASIEGHKFGLPELPLPSDKHVKHRYDPIVDQMTRLLMEDGKLGKAQRDMAMILNYLRTSPPPRFNPSRPLVAGAPPAAHLPLNPVLYFSLAVETIAPLVGVLKFAGIAGGGKALEVPVPLPARKRRRIAFNWILETARKKPSKGSGRTMFAHRVAEEIVAVVEGRSTVWDKRHLAHRIATAARANLNHAKVKGLR</sequence>
<dbReference type="GO" id="GO:0006412">
    <property type="term" value="P:translation"/>
    <property type="evidence" value="ECO:0007669"/>
    <property type="project" value="InterPro"/>
</dbReference>
<evidence type="ECO:0000256" key="3">
    <source>
        <dbReference type="ARBA" id="ARBA00022980"/>
    </source>
</evidence>
<gene>
    <name evidence="10" type="ORF">B0H66DRAFT_604670</name>
</gene>
<evidence type="ECO:0000256" key="7">
    <source>
        <dbReference type="ARBA" id="ARBA00039306"/>
    </source>
</evidence>
<evidence type="ECO:0000256" key="5">
    <source>
        <dbReference type="ARBA" id="ARBA00023274"/>
    </source>
</evidence>
<dbReference type="GO" id="GO:1990904">
    <property type="term" value="C:ribonucleoprotein complex"/>
    <property type="evidence" value="ECO:0007669"/>
    <property type="project" value="UniProtKB-KW"/>
</dbReference>
<comment type="caution">
    <text evidence="10">The sequence shown here is derived from an EMBL/GenBank/DDBJ whole genome shotgun (WGS) entry which is preliminary data.</text>
</comment>
<evidence type="ECO:0000256" key="1">
    <source>
        <dbReference type="ARBA" id="ARBA00004173"/>
    </source>
</evidence>